<organism evidence="1 2">
    <name type="scientific">Thermocatellispora tengchongensis</name>
    <dbReference type="NCBI Taxonomy" id="1073253"/>
    <lineage>
        <taxon>Bacteria</taxon>
        <taxon>Bacillati</taxon>
        <taxon>Actinomycetota</taxon>
        <taxon>Actinomycetes</taxon>
        <taxon>Streptosporangiales</taxon>
        <taxon>Streptosporangiaceae</taxon>
        <taxon>Thermocatellispora</taxon>
    </lineage>
</organism>
<protein>
    <recommendedName>
        <fullName evidence="3">Restriction endonuclease domain-containing protein</fullName>
    </recommendedName>
</protein>
<name>A0A840P7K8_9ACTN</name>
<evidence type="ECO:0000313" key="1">
    <source>
        <dbReference type="EMBL" id="MBB5135292.1"/>
    </source>
</evidence>
<dbReference type="AlphaFoldDB" id="A0A840P7K8"/>
<reference evidence="1 2" key="1">
    <citation type="submission" date="2020-08" db="EMBL/GenBank/DDBJ databases">
        <title>Genomic Encyclopedia of Type Strains, Phase IV (KMG-IV): sequencing the most valuable type-strain genomes for metagenomic binning, comparative biology and taxonomic classification.</title>
        <authorList>
            <person name="Goeker M."/>
        </authorList>
    </citation>
    <scope>NUCLEOTIDE SEQUENCE [LARGE SCALE GENOMIC DNA]</scope>
    <source>
        <strain evidence="1 2">DSM 45615</strain>
    </source>
</reference>
<dbReference type="RefSeq" id="WP_185052230.1">
    <property type="nucleotide sequence ID" value="NZ_BAABIX010000015.1"/>
</dbReference>
<sequence>MRYSQCLFDHEGPQSAPHDHRLRSHGLILVSEIVSPGSVTIDRERKPALHARGGVPLFLLVDPVAEPAAVTLFGDLRDGRYQEIHTVAVGAEV</sequence>
<dbReference type="InterPro" id="IPR012296">
    <property type="entry name" value="Nuclease_put_TT1808"/>
</dbReference>
<dbReference type="InterPro" id="IPR011335">
    <property type="entry name" value="Restrct_endonuc-II-like"/>
</dbReference>
<accession>A0A840P7K8</accession>
<dbReference type="Gene3D" id="3.90.1570.10">
    <property type="entry name" value="tt1808, chain A"/>
    <property type="match status" value="1"/>
</dbReference>
<dbReference type="Proteomes" id="UP000578449">
    <property type="component" value="Unassembled WGS sequence"/>
</dbReference>
<proteinExistence type="predicted"/>
<comment type="caution">
    <text evidence="1">The sequence shown here is derived from an EMBL/GenBank/DDBJ whole genome shotgun (WGS) entry which is preliminary data.</text>
</comment>
<dbReference type="CDD" id="cd06260">
    <property type="entry name" value="DUF820-like"/>
    <property type="match status" value="1"/>
</dbReference>
<dbReference type="InterPro" id="IPR008538">
    <property type="entry name" value="Uma2"/>
</dbReference>
<evidence type="ECO:0000313" key="2">
    <source>
        <dbReference type="Proteomes" id="UP000578449"/>
    </source>
</evidence>
<gene>
    <name evidence="1" type="ORF">HNP84_005028</name>
</gene>
<dbReference type="EMBL" id="JACHGN010000010">
    <property type="protein sequence ID" value="MBB5135292.1"/>
    <property type="molecule type" value="Genomic_DNA"/>
</dbReference>
<dbReference type="SUPFAM" id="SSF52980">
    <property type="entry name" value="Restriction endonuclease-like"/>
    <property type="match status" value="1"/>
</dbReference>
<evidence type="ECO:0008006" key="3">
    <source>
        <dbReference type="Google" id="ProtNLM"/>
    </source>
</evidence>
<keyword evidence="2" id="KW-1185">Reference proteome</keyword>